<evidence type="ECO:0000256" key="1">
    <source>
        <dbReference type="SAM" id="MobiDB-lite"/>
    </source>
</evidence>
<comment type="caution">
    <text evidence="2">The sequence shown here is derived from an EMBL/GenBank/DDBJ whole genome shotgun (WGS) entry which is preliminary data.</text>
</comment>
<sequence>MTLSRDSRSFDGGYYHGDSLLSPPVPPGLSPRPAPLSRQQQRRPPLVRTECVLCDSERGTLEASTSRSDEEMSSGADDVSTDVDPGRKRNDERCKRTPIQQSTSGSSDVAVPEVVQRRRCPNGLLTPLPNGDVVVCTDEHGLFSRPKAPTDARNLTPSSMSTTKTLPLKDNRVKTTALSSRRCVTLGPLQKQNQLVTSPDDVMSGDDVDVQRLSKEAVVELWRSTERRLAGQLRRALREKEKLEQKLAMLLPETAT</sequence>
<feature type="compositionally biased region" description="Basic and acidic residues" evidence="1">
    <location>
        <begin position="84"/>
        <end position="95"/>
    </location>
</feature>
<feature type="compositionally biased region" description="Polar residues" evidence="1">
    <location>
        <begin position="98"/>
        <end position="107"/>
    </location>
</feature>
<gene>
    <name evidence="2" type="ORF">NP493_1198g00064</name>
</gene>
<feature type="compositionally biased region" description="Polar residues" evidence="1">
    <location>
        <begin position="153"/>
        <end position="165"/>
    </location>
</feature>
<accession>A0AAD9KDP0</accession>
<feature type="region of interest" description="Disordered" evidence="1">
    <location>
        <begin position="1"/>
        <end position="110"/>
    </location>
</feature>
<keyword evidence="3" id="KW-1185">Reference proteome</keyword>
<dbReference type="Proteomes" id="UP001209878">
    <property type="component" value="Unassembled WGS sequence"/>
</dbReference>
<name>A0AAD9KDP0_RIDPI</name>
<protein>
    <submittedName>
        <fullName evidence="2">Uncharacterized protein</fullName>
    </submittedName>
</protein>
<dbReference type="EMBL" id="JAODUO010001196">
    <property type="protein sequence ID" value="KAK2169262.1"/>
    <property type="molecule type" value="Genomic_DNA"/>
</dbReference>
<dbReference type="AlphaFoldDB" id="A0AAD9KDP0"/>
<organism evidence="2 3">
    <name type="scientific">Ridgeia piscesae</name>
    <name type="common">Tubeworm</name>
    <dbReference type="NCBI Taxonomy" id="27915"/>
    <lineage>
        <taxon>Eukaryota</taxon>
        <taxon>Metazoa</taxon>
        <taxon>Spiralia</taxon>
        <taxon>Lophotrochozoa</taxon>
        <taxon>Annelida</taxon>
        <taxon>Polychaeta</taxon>
        <taxon>Sedentaria</taxon>
        <taxon>Canalipalpata</taxon>
        <taxon>Sabellida</taxon>
        <taxon>Siboglinidae</taxon>
        <taxon>Ridgeia</taxon>
    </lineage>
</organism>
<proteinExistence type="predicted"/>
<feature type="region of interest" description="Disordered" evidence="1">
    <location>
        <begin position="145"/>
        <end position="165"/>
    </location>
</feature>
<evidence type="ECO:0000313" key="2">
    <source>
        <dbReference type="EMBL" id="KAK2169262.1"/>
    </source>
</evidence>
<evidence type="ECO:0000313" key="3">
    <source>
        <dbReference type="Proteomes" id="UP001209878"/>
    </source>
</evidence>
<reference evidence="2" key="1">
    <citation type="journal article" date="2023" name="Mol. Biol. Evol.">
        <title>Third-Generation Sequencing Reveals the Adaptive Role of the Epigenome in Three Deep-Sea Polychaetes.</title>
        <authorList>
            <person name="Perez M."/>
            <person name="Aroh O."/>
            <person name="Sun Y."/>
            <person name="Lan Y."/>
            <person name="Juniper S.K."/>
            <person name="Young C.R."/>
            <person name="Angers B."/>
            <person name="Qian P.Y."/>
        </authorList>
    </citation>
    <scope>NUCLEOTIDE SEQUENCE</scope>
    <source>
        <strain evidence="2">R07B-5</strain>
    </source>
</reference>
<feature type="compositionally biased region" description="Pro residues" evidence="1">
    <location>
        <begin position="23"/>
        <end position="34"/>
    </location>
</feature>